<dbReference type="AlphaFoldDB" id="A0A2B7XQW0"/>
<accession>A0A2B7XQW0</accession>
<reference evidence="2 3" key="1">
    <citation type="submission" date="2017-10" db="EMBL/GenBank/DDBJ databases">
        <title>Comparative genomics in systemic dimorphic fungi from Ajellomycetaceae.</title>
        <authorList>
            <person name="Munoz J.F."/>
            <person name="Mcewen J.G."/>
            <person name="Clay O.K."/>
            <person name="Cuomo C.A."/>
        </authorList>
    </citation>
    <scope>NUCLEOTIDE SEQUENCE [LARGE SCALE GENOMIC DNA]</scope>
    <source>
        <strain evidence="2 3">UAMH7299</strain>
    </source>
</reference>
<gene>
    <name evidence="2" type="ORF">AJ80_06021</name>
</gene>
<keyword evidence="3" id="KW-1185">Reference proteome</keyword>
<dbReference type="EMBL" id="PDNA01000096">
    <property type="protein sequence ID" value="PGH14154.1"/>
    <property type="molecule type" value="Genomic_DNA"/>
</dbReference>
<comment type="caution">
    <text evidence="2">The sequence shown here is derived from an EMBL/GenBank/DDBJ whole genome shotgun (WGS) entry which is preliminary data.</text>
</comment>
<feature type="region of interest" description="Disordered" evidence="1">
    <location>
        <begin position="1"/>
        <end position="29"/>
    </location>
</feature>
<proteinExistence type="predicted"/>
<feature type="compositionally biased region" description="Low complexity" evidence="1">
    <location>
        <begin position="1"/>
        <end position="10"/>
    </location>
</feature>
<dbReference type="Proteomes" id="UP000224634">
    <property type="component" value="Unassembled WGS sequence"/>
</dbReference>
<protein>
    <submittedName>
        <fullName evidence="2">Uncharacterized protein</fullName>
    </submittedName>
</protein>
<name>A0A2B7XQW0_POLH7</name>
<organism evidence="2 3">
    <name type="scientific">Polytolypa hystricis (strain UAMH7299)</name>
    <dbReference type="NCBI Taxonomy" id="1447883"/>
    <lineage>
        <taxon>Eukaryota</taxon>
        <taxon>Fungi</taxon>
        <taxon>Dikarya</taxon>
        <taxon>Ascomycota</taxon>
        <taxon>Pezizomycotina</taxon>
        <taxon>Eurotiomycetes</taxon>
        <taxon>Eurotiomycetidae</taxon>
        <taxon>Onygenales</taxon>
        <taxon>Onygenales incertae sedis</taxon>
        <taxon>Polytolypa</taxon>
    </lineage>
</organism>
<evidence type="ECO:0000313" key="3">
    <source>
        <dbReference type="Proteomes" id="UP000224634"/>
    </source>
</evidence>
<sequence length="98" mass="10755">MAQHPSPSKGDGSGPGNGNPTTPASASNTLSTTQACHALVIWFRNHGLDMLVAELQQIYFEDAVRSPVECLYRMHAMLENVRPLSASEYYGLWSMRGM</sequence>
<evidence type="ECO:0000256" key="1">
    <source>
        <dbReference type="SAM" id="MobiDB-lite"/>
    </source>
</evidence>
<evidence type="ECO:0000313" key="2">
    <source>
        <dbReference type="EMBL" id="PGH14154.1"/>
    </source>
</evidence>